<feature type="domain" description="WDR36/Utp21 N-terminal" evidence="1">
    <location>
        <begin position="43"/>
        <end position="238"/>
    </location>
</feature>
<evidence type="ECO:0000313" key="2">
    <source>
        <dbReference type="EMBL" id="VEL15060.1"/>
    </source>
</evidence>
<evidence type="ECO:0000259" key="1">
    <source>
        <dbReference type="Pfam" id="PF25171"/>
    </source>
</evidence>
<dbReference type="Pfam" id="PF25171">
    <property type="entry name" value="Beta-prop_WDR36-Utp21_1st"/>
    <property type="match status" value="1"/>
</dbReference>
<dbReference type="OrthoDB" id="10250769at2759"/>
<gene>
    <name evidence="2" type="ORF">PXEA_LOCUS8500</name>
</gene>
<comment type="caution">
    <text evidence="2">The sequence shown here is derived from an EMBL/GenBank/DDBJ whole genome shotgun (WGS) entry which is preliminary data.</text>
</comment>
<dbReference type="GO" id="GO:0032040">
    <property type="term" value="C:small-subunit processome"/>
    <property type="evidence" value="ECO:0007669"/>
    <property type="project" value="TreeGrafter"/>
</dbReference>
<dbReference type="InterPro" id="IPR036322">
    <property type="entry name" value="WD40_repeat_dom_sf"/>
</dbReference>
<dbReference type="EMBL" id="CAAALY010023311">
    <property type="protein sequence ID" value="VEL15060.1"/>
    <property type="molecule type" value="Genomic_DNA"/>
</dbReference>
<sequence>MSKIYVPYRALGLCSSDLPFIIQFKKHSNKHYLPNLVLVGIKQIMELTFPIKSFTINVIFNPYGYGERLLLGSIQGALSLWNLRSRKQLYWFRGFGSAITCIQQAPALDVCAIGLADGRVILHNIRFDSSLATFEQDSGAINSIDFRTVGEVPGHDENSPLVLSGSNFDIYLLTGSSEGMVHTWRLAENGESFPVGEGGFAVHSDRVVSLKFIKCLSASDPNLLVTSSVDNSIKVIFFVFSICNILHFIDKSTKYLSYSGYCNKVSVFDRPDGSPRIMNQRSGHSLPPTCIAFWPGGQAGGSLLISCGADSLLRYSFCLIESSGSRIFFLNC</sequence>
<accession>A0A3S5CEN5</accession>
<dbReference type="PANTHER" id="PTHR22840:SF12">
    <property type="entry name" value="WD REPEAT-CONTAINING PROTEIN 36"/>
    <property type="match status" value="1"/>
</dbReference>
<dbReference type="SMART" id="SM00320">
    <property type="entry name" value="WD40"/>
    <property type="match status" value="5"/>
</dbReference>
<keyword evidence="3" id="KW-1185">Reference proteome</keyword>
<dbReference type="Proteomes" id="UP000784294">
    <property type="component" value="Unassembled WGS sequence"/>
</dbReference>
<dbReference type="AlphaFoldDB" id="A0A3S5CEN5"/>
<protein>
    <recommendedName>
        <fullName evidence="1">WDR36/Utp21 N-terminal domain-containing protein</fullName>
    </recommendedName>
</protein>
<dbReference type="InterPro" id="IPR059157">
    <property type="entry name" value="WDR36-Utp21_N"/>
</dbReference>
<evidence type="ECO:0000313" key="3">
    <source>
        <dbReference type="Proteomes" id="UP000784294"/>
    </source>
</evidence>
<dbReference type="InterPro" id="IPR015943">
    <property type="entry name" value="WD40/YVTN_repeat-like_dom_sf"/>
</dbReference>
<dbReference type="GO" id="GO:0034388">
    <property type="term" value="C:Pwp2p-containing subcomplex of 90S preribosome"/>
    <property type="evidence" value="ECO:0007669"/>
    <property type="project" value="TreeGrafter"/>
</dbReference>
<name>A0A3S5CEN5_9PLAT</name>
<dbReference type="GO" id="GO:0006364">
    <property type="term" value="P:rRNA processing"/>
    <property type="evidence" value="ECO:0007669"/>
    <property type="project" value="TreeGrafter"/>
</dbReference>
<dbReference type="Gene3D" id="2.130.10.10">
    <property type="entry name" value="YVTN repeat-like/Quinoprotein amine dehydrogenase"/>
    <property type="match status" value="1"/>
</dbReference>
<dbReference type="SUPFAM" id="SSF50978">
    <property type="entry name" value="WD40 repeat-like"/>
    <property type="match status" value="1"/>
</dbReference>
<dbReference type="InterPro" id="IPR001680">
    <property type="entry name" value="WD40_rpt"/>
</dbReference>
<reference evidence="2" key="1">
    <citation type="submission" date="2018-11" db="EMBL/GenBank/DDBJ databases">
        <authorList>
            <consortium name="Pathogen Informatics"/>
        </authorList>
    </citation>
    <scope>NUCLEOTIDE SEQUENCE</scope>
</reference>
<proteinExistence type="predicted"/>
<dbReference type="PANTHER" id="PTHR22840">
    <property type="entry name" value="WD REPEAT-CONTAINING PROTEIN 36"/>
    <property type="match status" value="1"/>
</dbReference>
<organism evidence="2 3">
    <name type="scientific">Protopolystoma xenopodis</name>
    <dbReference type="NCBI Taxonomy" id="117903"/>
    <lineage>
        <taxon>Eukaryota</taxon>
        <taxon>Metazoa</taxon>
        <taxon>Spiralia</taxon>
        <taxon>Lophotrochozoa</taxon>
        <taxon>Platyhelminthes</taxon>
        <taxon>Monogenea</taxon>
        <taxon>Polyopisthocotylea</taxon>
        <taxon>Polystomatidea</taxon>
        <taxon>Polystomatidae</taxon>
        <taxon>Protopolystoma</taxon>
    </lineage>
</organism>